<sequence>MGERGTQAINKIENKMNFDKPYPKIAEIKINSAEKRSREFVATLMPFVELMLESNAKKSFSSCYEYVFQAACNYYEDEPQETKICVTHNFIHEAVNNYMRKFLLSKSKIYKGVEPNEKIQKIRKTNTFYGFVFTKPESINENTRFILGSVANRVLGYSEARGRIYTRHSDLFVYKCDKEDKKALFKTGRVSRIIGRVSLYINT</sequence>
<protein>
    <submittedName>
        <fullName evidence="2">Deoxynucleotidyltransferase terminal-interacting protein 1 (Trinotate prediction)</fullName>
    </submittedName>
</protein>
<keyword evidence="2" id="KW-0808">Transferase</keyword>
<organism evidence="2">
    <name type="scientific">Myxobolus squamalis</name>
    <name type="common">Myxosporean</name>
    <dbReference type="NCBI Taxonomy" id="59785"/>
    <lineage>
        <taxon>Eukaryota</taxon>
        <taxon>Metazoa</taxon>
        <taxon>Cnidaria</taxon>
        <taxon>Myxozoa</taxon>
        <taxon>Myxosporea</taxon>
        <taxon>Bivalvulida</taxon>
        <taxon>Platysporina</taxon>
        <taxon>Myxobolidae</taxon>
        <taxon>Myxobolus</taxon>
    </lineage>
</organism>
<accession>A0A6B2FYC3</accession>
<dbReference type="PANTHER" id="PTHR23399">
    <property type="entry name" value="DEOXYNUCLEOTIDYLTRANSFERASE TERMINAL-INTERACTING PROTEIN 1"/>
    <property type="match status" value="1"/>
</dbReference>
<reference evidence="2" key="1">
    <citation type="submission" date="2018-11" db="EMBL/GenBank/DDBJ databases">
        <title>Myxobolus squamalis genome and transcriptome.</title>
        <authorList>
            <person name="Yahalomi D."/>
            <person name="Atkinson S.D."/>
            <person name="Neuhof M."/>
            <person name="Chang E.S."/>
            <person name="Philippe H."/>
            <person name="Cartwright P."/>
            <person name="Bartholomew J.L."/>
            <person name="Huchon D."/>
        </authorList>
    </citation>
    <scope>NUCLEOTIDE SEQUENCE</scope>
    <source>
        <strain evidence="2">71B08</strain>
        <tissue evidence="2">Whole</tissue>
    </source>
</reference>
<dbReference type="GO" id="GO:0016740">
    <property type="term" value="F:transferase activity"/>
    <property type="evidence" value="ECO:0007669"/>
    <property type="project" value="UniProtKB-KW"/>
</dbReference>
<dbReference type="GO" id="GO:0005634">
    <property type="term" value="C:nucleus"/>
    <property type="evidence" value="ECO:0007669"/>
    <property type="project" value="TreeGrafter"/>
</dbReference>
<dbReference type="PANTHER" id="PTHR23399:SF2">
    <property type="entry name" value="DEOXYNUCLEOTIDYLTRANSFERASE TERMINAL-INTERACTING PROTEIN 1"/>
    <property type="match status" value="1"/>
</dbReference>
<evidence type="ECO:0000259" key="1">
    <source>
        <dbReference type="Pfam" id="PF21229"/>
    </source>
</evidence>
<dbReference type="Pfam" id="PF21229">
    <property type="entry name" value="TdIF1_2nd"/>
    <property type="match status" value="1"/>
</dbReference>
<dbReference type="EMBL" id="GHBR01000947">
    <property type="protein sequence ID" value="NDJ96367.1"/>
    <property type="molecule type" value="Transcribed_RNA"/>
</dbReference>
<dbReference type="InterPro" id="IPR026064">
    <property type="entry name" value="TdIF1"/>
</dbReference>
<dbReference type="AlphaFoldDB" id="A0A6B2FYC3"/>
<dbReference type="GO" id="GO:0003677">
    <property type="term" value="F:DNA binding"/>
    <property type="evidence" value="ECO:0007669"/>
    <property type="project" value="InterPro"/>
</dbReference>
<dbReference type="GO" id="GO:0031491">
    <property type="term" value="F:nucleosome binding"/>
    <property type="evidence" value="ECO:0007669"/>
    <property type="project" value="TreeGrafter"/>
</dbReference>
<name>A0A6B2FYC3_MYXSQ</name>
<feature type="domain" description="TdIF1 C-terminal" evidence="1">
    <location>
        <begin position="142"/>
        <end position="197"/>
    </location>
</feature>
<dbReference type="InterPro" id="IPR049121">
    <property type="entry name" value="TdIF1_C"/>
</dbReference>
<evidence type="ECO:0000313" key="2">
    <source>
        <dbReference type="EMBL" id="NDJ96367.1"/>
    </source>
</evidence>
<proteinExistence type="predicted"/>